<evidence type="ECO:0000259" key="5">
    <source>
        <dbReference type="PROSITE" id="PS50113"/>
    </source>
</evidence>
<dbReference type="Pfam" id="PF01739">
    <property type="entry name" value="CheR"/>
    <property type="match status" value="1"/>
</dbReference>
<feature type="active site" evidence="1">
    <location>
        <position position="75"/>
    </location>
</feature>
<dbReference type="FunFam" id="3.30.70.270:FF:000001">
    <property type="entry name" value="Diguanylate cyclase domain protein"/>
    <property type="match status" value="1"/>
</dbReference>
<dbReference type="NCBIfam" id="TIGR00229">
    <property type="entry name" value="sensory_box"/>
    <property type="match status" value="2"/>
</dbReference>
<dbReference type="PROSITE" id="PS50883">
    <property type="entry name" value="EAL"/>
    <property type="match status" value="1"/>
</dbReference>
<dbReference type="InterPro" id="IPR022642">
    <property type="entry name" value="CheR_C"/>
</dbReference>
<dbReference type="Pfam" id="PF01339">
    <property type="entry name" value="CheB_methylest"/>
    <property type="match status" value="1"/>
</dbReference>
<evidence type="ECO:0000259" key="8">
    <source>
        <dbReference type="PROSITE" id="PS50883"/>
    </source>
</evidence>
<proteinExistence type="predicted"/>
<feature type="domain" description="CheR-type methyltransferase" evidence="7">
    <location>
        <begin position="248"/>
        <end position="481"/>
    </location>
</feature>
<evidence type="ECO:0000256" key="1">
    <source>
        <dbReference type="PROSITE-ProRule" id="PRU00050"/>
    </source>
</evidence>
<evidence type="ECO:0000256" key="3">
    <source>
        <dbReference type="SAM" id="MobiDB-lite"/>
    </source>
</evidence>
<feature type="domain" description="PAS" evidence="4">
    <location>
        <begin position="864"/>
        <end position="940"/>
    </location>
</feature>
<gene>
    <name evidence="10" type="primary">gmr_10</name>
    <name evidence="10" type="ORF">CAPSK01_003423</name>
</gene>
<dbReference type="PROSITE" id="PS50887">
    <property type="entry name" value="GGDEF"/>
    <property type="match status" value="1"/>
</dbReference>
<dbReference type="SMART" id="SM00052">
    <property type="entry name" value="EAL"/>
    <property type="match status" value="1"/>
</dbReference>
<dbReference type="NCBIfam" id="TIGR00254">
    <property type="entry name" value="GGDEF"/>
    <property type="match status" value="1"/>
</dbReference>
<dbReference type="Pfam" id="PF00990">
    <property type="entry name" value="GGDEF"/>
    <property type="match status" value="1"/>
</dbReference>
<dbReference type="CDD" id="cd16434">
    <property type="entry name" value="CheB-CheR_fusion"/>
    <property type="match status" value="1"/>
</dbReference>
<dbReference type="PROSITE" id="PS50122">
    <property type="entry name" value="CHEB"/>
    <property type="match status" value="1"/>
</dbReference>
<dbReference type="SMART" id="SM00138">
    <property type="entry name" value="MeTrc"/>
    <property type="match status" value="1"/>
</dbReference>
<dbReference type="Proteomes" id="UP000019812">
    <property type="component" value="Unassembled WGS sequence"/>
</dbReference>
<dbReference type="GO" id="GO:0000156">
    <property type="term" value="F:phosphorelay response regulator activity"/>
    <property type="evidence" value="ECO:0007669"/>
    <property type="project" value="InterPro"/>
</dbReference>
<evidence type="ECO:0000256" key="2">
    <source>
        <dbReference type="SAM" id="Coils"/>
    </source>
</evidence>
<dbReference type="InterPro" id="IPR001633">
    <property type="entry name" value="EAL_dom"/>
</dbReference>
<comment type="caution">
    <text evidence="10">The sequence shown here is derived from an EMBL/GenBank/DDBJ whole genome shotgun (WGS) entry which is preliminary data.</text>
</comment>
<dbReference type="GO" id="GO:0008984">
    <property type="term" value="F:protein-glutamate methylesterase activity"/>
    <property type="evidence" value="ECO:0007669"/>
    <property type="project" value="InterPro"/>
</dbReference>
<feature type="domain" description="PAC" evidence="5">
    <location>
        <begin position="935"/>
        <end position="988"/>
    </location>
</feature>
<dbReference type="PROSITE" id="PS50123">
    <property type="entry name" value="CHER"/>
    <property type="match status" value="1"/>
</dbReference>
<dbReference type="CDD" id="cd01948">
    <property type="entry name" value="EAL"/>
    <property type="match status" value="1"/>
</dbReference>
<dbReference type="InterPro" id="IPR000014">
    <property type="entry name" value="PAS"/>
</dbReference>
<reference evidence="10 11" key="1">
    <citation type="submission" date="2014-07" db="EMBL/GenBank/DDBJ databases">
        <title>Expanding our view of genomic diversity in Candidatus Accumulibacter clades.</title>
        <authorList>
            <person name="Skennerton C.T."/>
            <person name="Barr J.J."/>
            <person name="Slater F.R."/>
            <person name="Bond P.L."/>
            <person name="Tyson G.W."/>
        </authorList>
    </citation>
    <scope>NUCLEOTIDE SEQUENCE [LARGE SCALE GENOMIC DNA]</scope>
    <source>
        <strain evidence="11">SK-01</strain>
    </source>
</reference>
<dbReference type="EMBL" id="JDSS02000031">
    <property type="protein sequence ID" value="KFB67305.1"/>
    <property type="molecule type" value="Genomic_DNA"/>
</dbReference>
<dbReference type="InterPro" id="IPR035919">
    <property type="entry name" value="EAL_sf"/>
</dbReference>
<dbReference type="Pfam" id="PF13596">
    <property type="entry name" value="PAS_10"/>
    <property type="match status" value="1"/>
</dbReference>
<evidence type="ECO:0000259" key="4">
    <source>
        <dbReference type="PROSITE" id="PS50112"/>
    </source>
</evidence>
<feature type="domain" description="PAC" evidence="5">
    <location>
        <begin position="1058"/>
        <end position="1110"/>
    </location>
</feature>
<dbReference type="PANTHER" id="PTHR44757">
    <property type="entry name" value="DIGUANYLATE CYCLASE DGCP"/>
    <property type="match status" value="1"/>
</dbReference>
<dbReference type="Gene3D" id="3.20.20.450">
    <property type="entry name" value="EAL domain"/>
    <property type="match status" value="1"/>
</dbReference>
<dbReference type="Pfam" id="PF03705">
    <property type="entry name" value="CheR_N"/>
    <property type="match status" value="1"/>
</dbReference>
<feature type="active site" evidence="1">
    <location>
        <position position="167"/>
    </location>
</feature>
<dbReference type="SUPFAM" id="SSF55785">
    <property type="entry name" value="PYP-like sensor domain (PAS domain)"/>
    <property type="match status" value="3"/>
</dbReference>
<dbReference type="GO" id="GO:0005737">
    <property type="term" value="C:cytoplasm"/>
    <property type="evidence" value="ECO:0007669"/>
    <property type="project" value="InterPro"/>
</dbReference>
<feature type="domain" description="EAL" evidence="8">
    <location>
        <begin position="1283"/>
        <end position="1535"/>
    </location>
</feature>
<dbReference type="SUPFAM" id="SSF53335">
    <property type="entry name" value="S-adenosyl-L-methionine-dependent methyltransferases"/>
    <property type="match status" value="1"/>
</dbReference>
<evidence type="ECO:0000259" key="7">
    <source>
        <dbReference type="PROSITE" id="PS50123"/>
    </source>
</evidence>
<evidence type="ECO:0000259" key="9">
    <source>
        <dbReference type="PROSITE" id="PS50887"/>
    </source>
</evidence>
<dbReference type="InterPro" id="IPR043128">
    <property type="entry name" value="Rev_trsase/Diguanyl_cyclase"/>
</dbReference>
<feature type="coiled-coil region" evidence="2">
    <location>
        <begin position="664"/>
        <end position="747"/>
    </location>
</feature>
<evidence type="ECO:0000259" key="6">
    <source>
        <dbReference type="PROSITE" id="PS50122"/>
    </source>
</evidence>
<dbReference type="InterPro" id="IPR000160">
    <property type="entry name" value="GGDEF_dom"/>
</dbReference>
<dbReference type="RefSeq" id="WP_273703766.1">
    <property type="nucleotide sequence ID" value="NZ_JDSS02000031.1"/>
</dbReference>
<dbReference type="Gene3D" id="3.40.50.150">
    <property type="entry name" value="Vaccinia Virus protein VP39"/>
    <property type="match status" value="1"/>
</dbReference>
<dbReference type="InterPro" id="IPR000673">
    <property type="entry name" value="Sig_transdc_resp-reg_Me-estase"/>
</dbReference>
<dbReference type="InterPro" id="IPR052155">
    <property type="entry name" value="Biofilm_reg_signaling"/>
</dbReference>
<dbReference type="EC" id="3.1.4.52" evidence="10"/>
<dbReference type="PANTHER" id="PTHR44757:SF2">
    <property type="entry name" value="BIOFILM ARCHITECTURE MAINTENANCE PROTEIN MBAA"/>
    <property type="match status" value="1"/>
</dbReference>
<dbReference type="Gene3D" id="3.30.450.20">
    <property type="entry name" value="PAS domain"/>
    <property type="match status" value="3"/>
</dbReference>
<protein>
    <submittedName>
        <fullName evidence="10">Cyclic di-GMP phosphodiesterase Gmr</fullName>
        <ecNumber evidence="10">3.1.4.52</ecNumber>
    </submittedName>
</protein>
<dbReference type="InterPro" id="IPR000780">
    <property type="entry name" value="CheR_MeTrfase"/>
</dbReference>
<feature type="region of interest" description="Disordered" evidence="3">
    <location>
        <begin position="1"/>
        <end position="34"/>
    </location>
</feature>
<keyword evidence="2" id="KW-0175">Coiled coil</keyword>
<dbReference type="InterPro" id="IPR022641">
    <property type="entry name" value="CheR_N"/>
</dbReference>
<dbReference type="InterPro" id="IPR001610">
    <property type="entry name" value="PAC"/>
</dbReference>
<dbReference type="InterPro" id="IPR029787">
    <property type="entry name" value="Nucleotide_cyclase"/>
</dbReference>
<feature type="domain" description="PAS" evidence="4">
    <location>
        <begin position="985"/>
        <end position="1030"/>
    </location>
</feature>
<dbReference type="GO" id="GO:0006935">
    <property type="term" value="P:chemotaxis"/>
    <property type="evidence" value="ECO:0007669"/>
    <property type="project" value="UniProtKB-UniRule"/>
</dbReference>
<dbReference type="Pfam" id="PF08448">
    <property type="entry name" value="PAS_4"/>
    <property type="match status" value="1"/>
</dbReference>
<dbReference type="InterPro" id="IPR035909">
    <property type="entry name" value="CheB_C"/>
</dbReference>
<keyword evidence="1 10" id="KW-0378">Hydrolase</keyword>
<dbReference type="SUPFAM" id="SSF52738">
    <property type="entry name" value="Methylesterase CheB, C-terminal domain"/>
    <property type="match status" value="1"/>
</dbReference>
<dbReference type="SUPFAM" id="SSF47757">
    <property type="entry name" value="Chemotaxis receptor methyltransferase CheR, N-terminal domain"/>
    <property type="match status" value="1"/>
</dbReference>
<dbReference type="SUPFAM" id="SSF55073">
    <property type="entry name" value="Nucleotide cyclase"/>
    <property type="match status" value="1"/>
</dbReference>
<dbReference type="PROSITE" id="PS50113">
    <property type="entry name" value="PAC"/>
    <property type="match status" value="2"/>
</dbReference>
<dbReference type="SMART" id="SM00267">
    <property type="entry name" value="GGDEF"/>
    <property type="match status" value="1"/>
</dbReference>
<dbReference type="PRINTS" id="PR00996">
    <property type="entry name" value="CHERMTFRASE"/>
</dbReference>
<dbReference type="CDD" id="cd01949">
    <property type="entry name" value="GGDEF"/>
    <property type="match status" value="1"/>
</dbReference>
<dbReference type="STRING" id="1457154.CAPSK01_003423"/>
<dbReference type="PROSITE" id="PS50112">
    <property type="entry name" value="PAS"/>
    <property type="match status" value="2"/>
</dbReference>
<dbReference type="GO" id="GO:0008757">
    <property type="term" value="F:S-adenosylmethionine-dependent methyltransferase activity"/>
    <property type="evidence" value="ECO:0007669"/>
    <property type="project" value="InterPro"/>
</dbReference>
<evidence type="ECO:0000313" key="10">
    <source>
        <dbReference type="EMBL" id="KFB67305.1"/>
    </source>
</evidence>
<sequence>MSIGNAEEPGKRRSVSKKPLLAAAKPVGDAEHPVRSDERPFIIGIGASAGGLEALSLLLPSLPKNLGLTYVVVQHLSPTYRSMMAQLLGRETTMPVRDIEDGMLPEANTVYITPPNRNLTLQAGHFRLVEPTKESMPKPSVNRFFASLAEEIGESTIGIILSGTGSDGAAGIHAIKAAGGFTFSQDPETAKYSGMPQSAIDTGSVDWILPPETMGAEISLIVLNRGLIPVATQAASAPATLKTLLGKVRSRTKVDFSQYKEPTLWRRIERRMAANHVSTLQDYLRVVDDTPVELDRLCKDILISVTAFFRDGDAFARLDKVIGDILANKQPGDDIRVWTAGCATGEEAYSLAILFSERLGASFDQYRLQIFATDIDLDAMALARRGVFAASSLAHMDRNRIRAHFTPHGDRYEINKNLRDVVIFARQDLVQDPPFLRLDLISCRNVLIYFQSELQARLLSVFHYALNPGAYLFLGKSEGIFQQEALFGVVDKEGRLYRRHGVAARLPLLRTEMPLAAAGLNQHQRPAKPTSSLGFENILLEAAGRFFIPTSILINSKFEIRHIHGDASRLLNVSPGKPAFDLISLIRRELRTEVQVLMRQAQVKQTVAHGRPRHIKALDPNRGVRLSVHPILAPDNETLFMVCIEWIATPAGKSPAEDSNNVTDKELEDELAATREHLQTLVEELETSNEEMQALNEEIQASNEEMQASNEELEASNEELQSTNEELATVNEELQIKTAETQELNIELECIQNSVDYPLLVLDQKSTLQRFNSAAARLFRLGPPQIGRHLRDLALPDMPNLVTDSQQVIDTQNALDRQIVNANRRHYALHIAPLLRDAQRSAGVILLFADNTNLYEIERSARETQVRLLAVMNNSVSLMAVKDATGRYQFANPKFEQTFGFATGRVIGKTDLQLFPDAVSEIFRESELAAMRLRREIEREETLPLASGDHHFLAVRFPLFDNDGAITGLCFQATDITARKRAEESLRLAAMVFDRASEGVMVTDIEQRILTVNDAFTTLTGFTRQEVVGKKPNLLRSEKTPPELYVEMWDRVNRLGVWQGEIWNRRKNGETFLEWLSINTVKDKSGKIVNYVGMFSDITKVRESQQRVEYLATHDELTGLPNRALFNDRLHLALARAERSRESVGVVFIDLDNFKMVNDTLGHATGDKLLKQAALRLLDCVRAEDTVARLGGDEFVVLLGTADRQKATLTAERLLRALSTSYQFDEHECFISASIGLSMFPEDATDASALMRNADSAMYRAKDHGKNAFRFFTADLAHLATRRLALETGLRRAIENGELFIHYQPQVNLENRRVVGAEALLRWQYNGEVVDPVVFIPVAEQSNLIVAIDEWVLGEVCRQIDQWNKTGLPAVRISVNISARHFRKEGMAADLMQIVNAHRVSPQQLCIEITEGVLMDFERAQRMLAELVAFGLVISIDDFGTGFSSLSYLKRFPIHELKIARSFVDGISSNADDRAIGSAIISLARHLGMSVVAEGVEIADQHAELDASGCHSGQGYLYSRPLPPDDFAEWLRTHNLP</sequence>
<feature type="domain" description="CheB-type methylesterase" evidence="6">
    <location>
        <begin position="33"/>
        <end position="218"/>
    </location>
</feature>
<dbReference type="InterPro" id="IPR035965">
    <property type="entry name" value="PAS-like_dom_sf"/>
</dbReference>
<dbReference type="Gene3D" id="3.40.50.180">
    <property type="entry name" value="Methylesterase CheB, C-terminal domain"/>
    <property type="match status" value="1"/>
</dbReference>
<dbReference type="CDD" id="cd00130">
    <property type="entry name" value="PAS"/>
    <property type="match status" value="2"/>
</dbReference>
<feature type="domain" description="GGDEF" evidence="9">
    <location>
        <begin position="1142"/>
        <end position="1274"/>
    </location>
</feature>
<accession>A0A084XXW1</accession>
<feature type="active site" evidence="1">
    <location>
        <position position="48"/>
    </location>
</feature>
<dbReference type="SUPFAM" id="SSF141868">
    <property type="entry name" value="EAL domain-like"/>
    <property type="match status" value="1"/>
</dbReference>
<dbReference type="SMART" id="SM00091">
    <property type="entry name" value="PAS"/>
    <property type="match status" value="3"/>
</dbReference>
<name>A0A084XXW1_9PROT</name>
<dbReference type="Gene3D" id="3.30.70.270">
    <property type="match status" value="1"/>
</dbReference>
<keyword evidence="1" id="KW-0145">Chemotaxis</keyword>
<dbReference type="Pfam" id="PF13426">
    <property type="entry name" value="PAS_9"/>
    <property type="match status" value="1"/>
</dbReference>
<dbReference type="Pfam" id="PF00563">
    <property type="entry name" value="EAL"/>
    <property type="match status" value="1"/>
</dbReference>
<evidence type="ECO:0000313" key="11">
    <source>
        <dbReference type="Proteomes" id="UP000019812"/>
    </source>
</evidence>
<dbReference type="InterPro" id="IPR029063">
    <property type="entry name" value="SAM-dependent_MTases_sf"/>
</dbReference>
<dbReference type="GO" id="GO:0071111">
    <property type="term" value="F:cyclic-guanylate-specific phosphodiesterase activity"/>
    <property type="evidence" value="ECO:0007669"/>
    <property type="project" value="UniProtKB-EC"/>
</dbReference>
<organism evidence="10 11">
    <name type="scientific">Candidatus Accumulibacter vicinus</name>
    <dbReference type="NCBI Taxonomy" id="2954382"/>
    <lineage>
        <taxon>Bacteria</taxon>
        <taxon>Pseudomonadati</taxon>
        <taxon>Pseudomonadota</taxon>
        <taxon>Betaproteobacteria</taxon>
        <taxon>Candidatus Accumulibacter</taxon>
    </lineage>
</organism>
<dbReference type="SMART" id="SM00086">
    <property type="entry name" value="PAC"/>
    <property type="match status" value="1"/>
</dbReference>
<dbReference type="InterPro" id="IPR000700">
    <property type="entry name" value="PAS-assoc_C"/>
</dbReference>
<dbReference type="InterPro" id="IPR013656">
    <property type="entry name" value="PAS_4"/>
</dbReference>